<dbReference type="Pfam" id="PF05636">
    <property type="entry name" value="HIGH_NTase1"/>
    <property type="match status" value="1"/>
</dbReference>
<proteinExistence type="inferred from homology"/>
<dbReference type="NCBIfam" id="NF010191">
    <property type="entry name" value="PRK13670.1"/>
    <property type="match status" value="1"/>
</dbReference>
<comment type="caution">
    <text evidence="3">Lacks conserved residue(s) required for the propagation of feature annotation.</text>
</comment>
<feature type="binding site" evidence="3">
    <location>
        <position position="186"/>
    </location>
    <ligand>
        <name>ATP</name>
        <dbReference type="ChEBI" id="CHEBI:30616"/>
    </ligand>
</feature>
<dbReference type="Proteomes" id="UP000391919">
    <property type="component" value="Unassembled WGS sequence"/>
</dbReference>
<dbReference type="PANTHER" id="PTHR37825">
    <property type="entry name" value="TRNA(MET) CYTIDINE ACETATE LIGASE"/>
    <property type="match status" value="1"/>
</dbReference>
<gene>
    <name evidence="3" type="primary">tmcAL</name>
    <name evidence="4" type="ORF">BpJC7_23260</name>
</gene>
<dbReference type="GO" id="GO:0006400">
    <property type="term" value="P:tRNA modification"/>
    <property type="evidence" value="ECO:0007669"/>
    <property type="project" value="UniProtKB-UniRule"/>
</dbReference>
<sequence>MISTGIIVEYNPFHNGHLHHIREARRLTGADCIIAVMSGYFMQRGEPALVSKWARAEMAVLCGADLVVELPYAFAVQQAESFGSGGIAILDALQCRNFCFGSESGDIEKFRRAVSVLLKNESVFNTYVRCGMKNGISYPQALANSLNKLGAGDVLDLSSPNNILGFHYMLAAAKQNTGMEAFTVARKSAQHHDEAFADETIASATAIRKTLMRDNDPASIRTVVPKQSYALLTRCLKETGTFHHWGIYWPFLRYRLISASHEELRNIYEVEEGIEYRLKKAAIAADDFESFMKKVKTKRYTWTRIQRMCTHILTNTTKDEMKRHAAKPEYIRLLAMNEKGRAYLHRIKKNVPVPVVSKFSASLGPLIELDSRAAQIYALPLTKNGRDNLLHREYSRPPLMVGEPLR</sequence>
<organism evidence="4 5">
    <name type="scientific">Weizmannia acidilactici</name>
    <dbReference type="NCBI Taxonomy" id="2607726"/>
    <lineage>
        <taxon>Bacteria</taxon>
        <taxon>Bacillati</taxon>
        <taxon>Bacillota</taxon>
        <taxon>Bacilli</taxon>
        <taxon>Bacillales</taxon>
        <taxon>Bacillaceae</taxon>
        <taxon>Heyndrickxia</taxon>
    </lineage>
</organism>
<comment type="caution">
    <text evidence="4">The sequence shown here is derived from an EMBL/GenBank/DDBJ whole genome shotgun (WGS) entry which is preliminary data.</text>
</comment>
<keyword evidence="2 3" id="KW-0819">tRNA processing</keyword>
<dbReference type="Gene3D" id="3.40.50.620">
    <property type="entry name" value="HUPs"/>
    <property type="match status" value="1"/>
</dbReference>
<reference evidence="4 5" key="1">
    <citation type="submission" date="2019-09" db="EMBL/GenBank/DDBJ databases">
        <title>Draft genome sequence of Bacillus sp. JC-7.</title>
        <authorList>
            <person name="Tanaka N."/>
            <person name="Shiwa Y."/>
            <person name="Fujita N."/>
            <person name="Tanasupawat S."/>
        </authorList>
    </citation>
    <scope>NUCLEOTIDE SEQUENCE [LARGE SCALE GENOMIC DNA]</scope>
    <source>
        <strain evidence="4 5">JC-7</strain>
    </source>
</reference>
<evidence type="ECO:0000256" key="1">
    <source>
        <dbReference type="ARBA" id="ARBA00022598"/>
    </source>
</evidence>
<evidence type="ECO:0000313" key="4">
    <source>
        <dbReference type="EMBL" id="GER71023.1"/>
    </source>
</evidence>
<dbReference type="EMBL" id="BKZQ01000033">
    <property type="protein sequence ID" value="GER71023.1"/>
    <property type="molecule type" value="Genomic_DNA"/>
</dbReference>
<protein>
    <recommendedName>
        <fullName evidence="3">tRNA(Met) cytidine acetate ligase</fullName>
        <ecNumber evidence="3">6.3.4.-</ecNumber>
    </recommendedName>
</protein>
<name>A0A5J4JG24_9BACI</name>
<dbReference type="InterPro" id="IPR014729">
    <property type="entry name" value="Rossmann-like_a/b/a_fold"/>
</dbReference>
<dbReference type="AlphaFoldDB" id="A0A5J4JG24"/>
<dbReference type="GO" id="GO:0005737">
    <property type="term" value="C:cytoplasm"/>
    <property type="evidence" value="ECO:0007669"/>
    <property type="project" value="UniProtKB-SubCell"/>
</dbReference>
<dbReference type="PANTHER" id="PTHR37825:SF1">
    <property type="entry name" value="TRNA(MET) CYTIDINE ACETATE LIGASE"/>
    <property type="match status" value="1"/>
</dbReference>
<feature type="binding site" evidence="3">
    <location>
        <begin position="7"/>
        <end position="20"/>
    </location>
    <ligand>
        <name>ATP</name>
        <dbReference type="ChEBI" id="CHEBI:30616"/>
    </ligand>
</feature>
<evidence type="ECO:0000256" key="3">
    <source>
        <dbReference type="HAMAP-Rule" id="MF_01539"/>
    </source>
</evidence>
<comment type="function">
    <text evidence="3">Catalyzes the formation of N(4)-acetylcytidine (ac(4)C) at the wobble position of elongator tRNA(Met), using acetate and ATP as substrates. First activates an acetate ion to form acetyladenylate (Ac-AMP) and then transfers the acetyl group to tRNA to form ac(4)C34.</text>
</comment>
<comment type="subcellular location">
    <subcellularLocation>
        <location evidence="3">Cytoplasm</location>
    </subcellularLocation>
</comment>
<dbReference type="InterPro" id="IPR008513">
    <property type="entry name" value="tRNA(Met)_cyd_acetate_ligase"/>
</dbReference>
<keyword evidence="3" id="KW-0963">Cytoplasm</keyword>
<comment type="similarity">
    <text evidence="3">Belongs to the TmcAL family.</text>
</comment>
<keyword evidence="3" id="KW-0547">Nucleotide-binding</keyword>
<feature type="binding site" evidence="3">
    <location>
        <position position="161"/>
    </location>
    <ligand>
        <name>ATP</name>
        <dbReference type="ChEBI" id="CHEBI:30616"/>
    </ligand>
</feature>
<dbReference type="GO" id="GO:0005524">
    <property type="term" value="F:ATP binding"/>
    <property type="evidence" value="ECO:0007669"/>
    <property type="project" value="UniProtKB-KW"/>
</dbReference>
<dbReference type="GO" id="GO:0000049">
    <property type="term" value="F:tRNA binding"/>
    <property type="evidence" value="ECO:0007669"/>
    <property type="project" value="UniProtKB-KW"/>
</dbReference>
<feature type="binding site" evidence="3">
    <location>
        <position position="101"/>
    </location>
    <ligand>
        <name>ATP</name>
        <dbReference type="ChEBI" id="CHEBI:30616"/>
    </ligand>
</feature>
<dbReference type="SUPFAM" id="SSF52374">
    <property type="entry name" value="Nucleotidylyl transferase"/>
    <property type="match status" value="1"/>
</dbReference>
<dbReference type="GO" id="GO:0016879">
    <property type="term" value="F:ligase activity, forming carbon-nitrogen bonds"/>
    <property type="evidence" value="ECO:0007669"/>
    <property type="project" value="UniProtKB-UniRule"/>
</dbReference>
<dbReference type="HAMAP" id="MF_01539">
    <property type="entry name" value="TmcAL"/>
    <property type="match status" value="1"/>
</dbReference>
<keyword evidence="1 3" id="KW-0436">Ligase</keyword>
<dbReference type="RefSeq" id="WP_253693867.1">
    <property type="nucleotide sequence ID" value="NZ_BKZQ01000033.1"/>
</dbReference>
<evidence type="ECO:0000256" key="2">
    <source>
        <dbReference type="ARBA" id="ARBA00022694"/>
    </source>
</evidence>
<keyword evidence="3" id="KW-0067">ATP-binding</keyword>
<accession>A0A5J4JG24</accession>
<keyword evidence="5" id="KW-1185">Reference proteome</keyword>
<keyword evidence="3" id="KW-0820">tRNA-binding</keyword>
<comment type="catalytic activity">
    <reaction evidence="3">
        <text>cytidine(34) in elongator tRNA(Met) + acetate + ATP = N(4)-acetylcytidine(34) in elongator tRNA(Met) + AMP + diphosphate</text>
        <dbReference type="Rhea" id="RHEA:58144"/>
        <dbReference type="Rhea" id="RHEA-COMP:10693"/>
        <dbReference type="Rhea" id="RHEA-COMP:10694"/>
        <dbReference type="ChEBI" id="CHEBI:30089"/>
        <dbReference type="ChEBI" id="CHEBI:30616"/>
        <dbReference type="ChEBI" id="CHEBI:33019"/>
        <dbReference type="ChEBI" id="CHEBI:74900"/>
        <dbReference type="ChEBI" id="CHEBI:82748"/>
        <dbReference type="ChEBI" id="CHEBI:456215"/>
    </reaction>
</comment>
<keyword evidence="3" id="KW-0694">RNA-binding</keyword>
<evidence type="ECO:0000313" key="5">
    <source>
        <dbReference type="Proteomes" id="UP000391919"/>
    </source>
</evidence>
<dbReference type="EC" id="6.3.4.-" evidence="3"/>